<proteinExistence type="predicted"/>
<feature type="region of interest" description="Disordered" evidence="1">
    <location>
        <begin position="337"/>
        <end position="376"/>
    </location>
</feature>
<reference evidence="2" key="1">
    <citation type="submission" date="2023-02" db="EMBL/GenBank/DDBJ databases">
        <title>Mating type loci evolution in Malassezia.</title>
        <authorList>
            <person name="Coelho M.A."/>
        </authorList>
    </citation>
    <scope>NUCLEOTIDE SEQUENCE</scope>
    <source>
        <strain evidence="2">CBS 14136</strain>
    </source>
</reference>
<keyword evidence="3" id="KW-1185">Reference proteome</keyword>
<feature type="region of interest" description="Disordered" evidence="1">
    <location>
        <begin position="190"/>
        <end position="222"/>
    </location>
</feature>
<dbReference type="EMBL" id="CP118375">
    <property type="protein sequence ID" value="WFD42317.1"/>
    <property type="molecule type" value="Genomic_DNA"/>
</dbReference>
<gene>
    <name evidence="2" type="ORF">MPSI1_000959</name>
</gene>
<evidence type="ECO:0000256" key="1">
    <source>
        <dbReference type="SAM" id="MobiDB-lite"/>
    </source>
</evidence>
<organism evidence="2 3">
    <name type="scientific">Malassezia psittaci</name>
    <dbReference type="NCBI Taxonomy" id="1821823"/>
    <lineage>
        <taxon>Eukaryota</taxon>
        <taxon>Fungi</taxon>
        <taxon>Dikarya</taxon>
        <taxon>Basidiomycota</taxon>
        <taxon>Ustilaginomycotina</taxon>
        <taxon>Malasseziomycetes</taxon>
        <taxon>Malasseziales</taxon>
        <taxon>Malasseziaceae</taxon>
        <taxon>Malassezia</taxon>
    </lineage>
</organism>
<dbReference type="AlphaFoldDB" id="A0AAF0F805"/>
<feature type="compositionally biased region" description="Basic residues" evidence="1">
    <location>
        <begin position="201"/>
        <end position="212"/>
    </location>
</feature>
<protein>
    <submittedName>
        <fullName evidence="2">Uncharacterized protein</fullName>
    </submittedName>
</protein>
<dbReference type="Proteomes" id="UP001214628">
    <property type="component" value="Chromosome 1"/>
</dbReference>
<evidence type="ECO:0000313" key="2">
    <source>
        <dbReference type="EMBL" id="WFD42317.1"/>
    </source>
</evidence>
<evidence type="ECO:0000313" key="3">
    <source>
        <dbReference type="Proteomes" id="UP001214628"/>
    </source>
</evidence>
<name>A0AAF0F805_9BASI</name>
<accession>A0AAF0F805</accession>
<sequence length="551" mass="61487">MVDADRVDQEFLVDDEVLMNNMPDWSDRSVEALDVDASSSSQSKAKSGQIRKWIAWGLKQYQPENAREIEGALGVPRSQSLPSQLSEEWVSESVAPRSDLQTFATLARTVWLSSRKVSKSKANNDNLSEGVTAESRDLIPPNCETVDSQQAGQSFALDDASAGAKEVGVKSKPKSERFYSPARLWKSNQANSETCQEVSVPRRRNAKSKKKGESKLSSTKELQEVDENQALNQYINSLEEMLGAVGPEDRTKLSLDRRLAIRAKLEQGLKELDVDRPTEKVSMSRYEGRVPVIVETYVVPTAIYMAVASMRIALPLMAFLCQSMGVKYKLPQRRQSLTRAEPAAKIPPAIPPRPTEPFTDGAKVPESTQPEQDEVLPRKRKGNQMATILTMLTFIDDPKGTLKRSTAKALLASADDSRRPNAEVQSIIDKQNMTLPVSSLQNDATLGRTSYGWARTAAVSARALKRSPLPYQMRLLANMLWAVARHIERRWKIWSNISSFFVLSINNLIHCIKTNNFHILIVRVFMATVESFFAAILAYQSEPSIVETESL</sequence>